<keyword evidence="12" id="KW-1185">Reference proteome</keyword>
<evidence type="ECO:0000256" key="2">
    <source>
        <dbReference type="ARBA" id="ARBA00006375"/>
    </source>
</evidence>
<keyword evidence="7" id="KW-0496">Mitochondrion</keyword>
<dbReference type="Gene3D" id="1.50.40.10">
    <property type="entry name" value="Mitochondrial carrier domain"/>
    <property type="match status" value="1"/>
</dbReference>
<reference evidence="11 12" key="1">
    <citation type="submission" date="2016-06" db="EMBL/GenBank/DDBJ databases">
        <title>Evolution of pathogenesis and genome organization in the Tremellales.</title>
        <authorList>
            <person name="Cuomo C."/>
            <person name="Litvintseva A."/>
            <person name="Heitman J."/>
            <person name="Chen Y."/>
            <person name="Sun S."/>
            <person name="Springer D."/>
            <person name="Dromer F."/>
            <person name="Young S."/>
            <person name="Zeng Q."/>
            <person name="Chapman S."/>
            <person name="Gujja S."/>
            <person name="Saif S."/>
            <person name="Birren B."/>
        </authorList>
    </citation>
    <scope>NUCLEOTIDE SEQUENCE [LARGE SCALE GENOMIC DNA]</scope>
    <source>
        <strain evidence="11 12">CBS 6039</strain>
    </source>
</reference>
<dbReference type="SUPFAM" id="SSF103506">
    <property type="entry name" value="Mitochondrial carrier"/>
    <property type="match status" value="1"/>
</dbReference>
<evidence type="ECO:0000256" key="3">
    <source>
        <dbReference type="ARBA" id="ARBA00022448"/>
    </source>
</evidence>
<dbReference type="OrthoDB" id="193856at2759"/>
<dbReference type="PANTHER" id="PTHR45624:SF57">
    <property type="entry name" value="MITOCHONDRIAL SUBSTRATE CARRIER FAMILY PROTEIN L"/>
    <property type="match status" value="1"/>
</dbReference>
<keyword evidence="3 10" id="KW-0813">Transport</keyword>
<dbReference type="STRING" id="1295533.A0A1E3HZ07"/>
<dbReference type="RefSeq" id="XP_018995901.1">
    <property type="nucleotide sequence ID" value="XM_019135498.1"/>
</dbReference>
<evidence type="ECO:0000313" key="12">
    <source>
        <dbReference type="Proteomes" id="UP000094065"/>
    </source>
</evidence>
<dbReference type="GeneID" id="30153304"/>
<name>A0A1E3HZ07_9TREE</name>
<evidence type="ECO:0000256" key="10">
    <source>
        <dbReference type="RuleBase" id="RU000488"/>
    </source>
</evidence>
<evidence type="ECO:0000256" key="5">
    <source>
        <dbReference type="ARBA" id="ARBA00022737"/>
    </source>
</evidence>
<protein>
    <submittedName>
        <fullName evidence="11">Uncharacterized protein</fullName>
    </submittedName>
</protein>
<keyword evidence="8 9" id="KW-0472">Membrane</keyword>
<dbReference type="GO" id="GO:0000064">
    <property type="term" value="F:L-ornithine transmembrane transporter activity"/>
    <property type="evidence" value="ECO:0007669"/>
    <property type="project" value="TreeGrafter"/>
</dbReference>
<evidence type="ECO:0000256" key="1">
    <source>
        <dbReference type="ARBA" id="ARBA00004225"/>
    </source>
</evidence>
<evidence type="ECO:0000256" key="7">
    <source>
        <dbReference type="ARBA" id="ARBA00023128"/>
    </source>
</evidence>
<dbReference type="GO" id="GO:0031966">
    <property type="term" value="C:mitochondrial membrane"/>
    <property type="evidence" value="ECO:0007669"/>
    <property type="project" value="UniProtKB-SubCell"/>
</dbReference>
<evidence type="ECO:0000256" key="9">
    <source>
        <dbReference type="PROSITE-ProRule" id="PRU00282"/>
    </source>
</evidence>
<organism evidence="11 12">
    <name type="scientific">Cryptococcus amylolentus CBS 6039</name>
    <dbReference type="NCBI Taxonomy" id="1295533"/>
    <lineage>
        <taxon>Eukaryota</taxon>
        <taxon>Fungi</taxon>
        <taxon>Dikarya</taxon>
        <taxon>Basidiomycota</taxon>
        <taxon>Agaricomycotina</taxon>
        <taxon>Tremellomycetes</taxon>
        <taxon>Tremellales</taxon>
        <taxon>Cryptococcaceae</taxon>
        <taxon>Cryptococcus</taxon>
    </lineage>
</organism>
<evidence type="ECO:0000256" key="4">
    <source>
        <dbReference type="ARBA" id="ARBA00022692"/>
    </source>
</evidence>
<dbReference type="AlphaFoldDB" id="A0A1E3HZ07"/>
<sequence length="344" mass="38251">MHKHPEALSDPDIFSDIPLGEERQAIEAAEGKPHSPYAGFAAGILSGWTKLVVGQPPDTIKTRLQCTPPGYYKGAWDCFTKTVSKEGPRALYKGASIPAMTWPITDALLMGSVHNYRAFLLGHGFEERIPGTDNERLSILGHAVAGLFAGWTNSVVCHPSEIVKCKLQLQLARPAHIPKLYSGPLDVIRQTVQEQGVFFGMWRGWGASLMFRSYHAAMFGSFEILNRMFKSWDGTSWEIPTELANFLAGGLASNVYWIAALPTDNVKNRIMADDIKNPKYKGVFDAYKKVWMETYDPSKGFGWNAAARWRTLFRGFVPVVVRAFPTNAAALMVWEGVMRYSGAK</sequence>
<feature type="repeat" description="Solcar" evidence="9">
    <location>
        <begin position="240"/>
        <end position="340"/>
    </location>
</feature>
<dbReference type="EMBL" id="AWGJ01000003">
    <property type="protein sequence ID" value="ODN81582.1"/>
    <property type="molecule type" value="Genomic_DNA"/>
</dbReference>
<accession>A0A1E3HZ07</accession>
<comment type="similarity">
    <text evidence="2 10">Belongs to the mitochondrial carrier (TC 2.A.29) family.</text>
</comment>
<proteinExistence type="inferred from homology"/>
<dbReference type="InterPro" id="IPR018108">
    <property type="entry name" value="MCP_transmembrane"/>
</dbReference>
<evidence type="ECO:0000256" key="8">
    <source>
        <dbReference type="ARBA" id="ARBA00023136"/>
    </source>
</evidence>
<dbReference type="InterPro" id="IPR050567">
    <property type="entry name" value="Mitochondrial_Carrier"/>
</dbReference>
<comment type="caution">
    <text evidence="11">The sequence shown here is derived from an EMBL/GenBank/DDBJ whole genome shotgun (WGS) entry which is preliminary data.</text>
</comment>
<dbReference type="Proteomes" id="UP000094065">
    <property type="component" value="Unassembled WGS sequence"/>
</dbReference>
<feature type="repeat" description="Solcar" evidence="9">
    <location>
        <begin position="137"/>
        <end position="228"/>
    </location>
</feature>
<dbReference type="GO" id="GO:1990575">
    <property type="term" value="P:mitochondrial L-ornithine transmembrane transport"/>
    <property type="evidence" value="ECO:0007669"/>
    <property type="project" value="TreeGrafter"/>
</dbReference>
<dbReference type="PROSITE" id="PS50920">
    <property type="entry name" value="SOLCAR"/>
    <property type="match status" value="3"/>
</dbReference>
<dbReference type="PANTHER" id="PTHR45624">
    <property type="entry name" value="MITOCHONDRIAL BASIC AMINO ACIDS TRANSPORTER-RELATED"/>
    <property type="match status" value="1"/>
</dbReference>
<keyword evidence="4 9" id="KW-0812">Transmembrane</keyword>
<keyword evidence="6" id="KW-1133">Transmembrane helix</keyword>
<feature type="repeat" description="Solcar" evidence="9">
    <location>
        <begin position="34"/>
        <end position="119"/>
    </location>
</feature>
<gene>
    <name evidence="11" type="ORF">L202_01995</name>
</gene>
<dbReference type="InterPro" id="IPR023395">
    <property type="entry name" value="MCP_dom_sf"/>
</dbReference>
<evidence type="ECO:0000256" key="6">
    <source>
        <dbReference type="ARBA" id="ARBA00022989"/>
    </source>
</evidence>
<comment type="subcellular location">
    <subcellularLocation>
        <location evidence="1">Mitochondrion membrane</location>
        <topology evidence="1">Multi-pass membrane protein</topology>
    </subcellularLocation>
</comment>
<dbReference type="Pfam" id="PF00153">
    <property type="entry name" value="Mito_carr"/>
    <property type="match status" value="3"/>
</dbReference>
<keyword evidence="5" id="KW-0677">Repeat</keyword>
<evidence type="ECO:0000313" key="11">
    <source>
        <dbReference type="EMBL" id="ODN81582.1"/>
    </source>
</evidence>